<evidence type="ECO:0000259" key="1">
    <source>
        <dbReference type="Pfam" id="PF00308"/>
    </source>
</evidence>
<organism evidence="2 3">
    <name type="scientific">Limosilactobacillus secaliphilus</name>
    <dbReference type="NCBI Taxonomy" id="396268"/>
    <lineage>
        <taxon>Bacteria</taxon>
        <taxon>Bacillati</taxon>
        <taxon>Bacillota</taxon>
        <taxon>Bacilli</taxon>
        <taxon>Lactobacillales</taxon>
        <taxon>Lactobacillaceae</taxon>
        <taxon>Limosilactobacillus</taxon>
    </lineage>
</organism>
<dbReference type="AlphaFoldDB" id="A0A0R2I3V3"/>
<protein>
    <recommendedName>
        <fullName evidence="1">Chromosomal replication initiator protein DnaA ATPAse domain-containing protein</fullName>
    </recommendedName>
</protein>
<reference evidence="2 3" key="1">
    <citation type="journal article" date="2015" name="Genome Announc.">
        <title>Expanding the biotechnology potential of lactobacilli through comparative genomics of 213 strains and associated genera.</title>
        <authorList>
            <person name="Sun Z."/>
            <person name="Harris H.M."/>
            <person name="McCann A."/>
            <person name="Guo C."/>
            <person name="Argimon S."/>
            <person name="Zhang W."/>
            <person name="Yang X."/>
            <person name="Jeffery I.B."/>
            <person name="Cooney J.C."/>
            <person name="Kagawa T.F."/>
            <person name="Liu W."/>
            <person name="Song Y."/>
            <person name="Salvetti E."/>
            <person name="Wrobel A."/>
            <person name="Rasinkangas P."/>
            <person name="Parkhill J."/>
            <person name="Rea M.C."/>
            <person name="O'Sullivan O."/>
            <person name="Ritari J."/>
            <person name="Douillard F.P."/>
            <person name="Paul Ross R."/>
            <person name="Yang R."/>
            <person name="Briner A.E."/>
            <person name="Felis G.E."/>
            <person name="de Vos W.M."/>
            <person name="Barrangou R."/>
            <person name="Klaenhammer T.R."/>
            <person name="Caufield P.W."/>
            <person name="Cui Y."/>
            <person name="Zhang H."/>
            <person name="O'Toole P.W."/>
        </authorList>
    </citation>
    <scope>NUCLEOTIDE SEQUENCE [LARGE SCALE GENOMIC DNA]</scope>
    <source>
        <strain evidence="2 3">DSM 17896</strain>
    </source>
</reference>
<sequence>MLTLKNPFNPKFGIQPTVVLNRDELINQLVADIKELDTPYRTTLIYGTRGIGKTVFMNEVGQRISQDQQWQALHLIIGDNMVERLVDLLYQKFASSISDIKFLPVRATSLLGPAFLVISRHFRVSCSLARVYCDRYENELSYITIILIN</sequence>
<dbReference type="Pfam" id="PF00308">
    <property type="entry name" value="Bac_DnaA"/>
    <property type="match status" value="1"/>
</dbReference>
<dbReference type="Proteomes" id="UP000050934">
    <property type="component" value="Unassembled WGS sequence"/>
</dbReference>
<gene>
    <name evidence="2" type="ORF">IV45_GL001376</name>
</gene>
<dbReference type="SUPFAM" id="SSF52540">
    <property type="entry name" value="P-loop containing nucleoside triphosphate hydrolases"/>
    <property type="match status" value="1"/>
</dbReference>
<comment type="caution">
    <text evidence="2">The sequence shown here is derived from an EMBL/GenBank/DDBJ whole genome shotgun (WGS) entry which is preliminary data.</text>
</comment>
<dbReference type="InterPro" id="IPR013317">
    <property type="entry name" value="DnaA_dom"/>
</dbReference>
<dbReference type="InterPro" id="IPR027417">
    <property type="entry name" value="P-loop_NTPase"/>
</dbReference>
<dbReference type="PATRIC" id="fig|396268.3.peg.1396"/>
<name>A0A0R2I3V3_9LACO</name>
<proteinExistence type="predicted"/>
<evidence type="ECO:0000313" key="3">
    <source>
        <dbReference type="Proteomes" id="UP000050934"/>
    </source>
</evidence>
<dbReference type="EMBL" id="JQBW01000004">
    <property type="protein sequence ID" value="KRN59627.1"/>
    <property type="molecule type" value="Genomic_DNA"/>
</dbReference>
<dbReference type="STRING" id="396268.IV45_GL001376"/>
<dbReference type="Gene3D" id="3.40.50.300">
    <property type="entry name" value="P-loop containing nucleotide triphosphate hydrolases"/>
    <property type="match status" value="1"/>
</dbReference>
<accession>A0A0R2I3V3</accession>
<evidence type="ECO:0000313" key="2">
    <source>
        <dbReference type="EMBL" id="KRN59627.1"/>
    </source>
</evidence>
<keyword evidence="3" id="KW-1185">Reference proteome</keyword>
<feature type="domain" description="Chromosomal replication initiator protein DnaA ATPAse" evidence="1">
    <location>
        <begin position="36"/>
        <end position="92"/>
    </location>
</feature>